<dbReference type="Pfam" id="PF00293">
    <property type="entry name" value="NUDIX"/>
    <property type="match status" value="1"/>
</dbReference>
<accession>A0A6J6GTQ5</accession>
<dbReference type="InterPro" id="IPR000086">
    <property type="entry name" value="NUDIX_hydrolase_dom"/>
</dbReference>
<feature type="domain" description="Nudix hydrolase" evidence="7">
    <location>
        <begin position="60"/>
        <end position="193"/>
    </location>
</feature>
<evidence type="ECO:0000313" key="8">
    <source>
        <dbReference type="EMBL" id="CAB4603303.1"/>
    </source>
</evidence>
<dbReference type="InterPro" id="IPR020084">
    <property type="entry name" value="NUDIX_hydrolase_CS"/>
</dbReference>
<dbReference type="GO" id="GO:0010945">
    <property type="term" value="F:coenzyme A diphosphatase activity"/>
    <property type="evidence" value="ECO:0007669"/>
    <property type="project" value="InterPro"/>
</dbReference>
<evidence type="ECO:0000256" key="5">
    <source>
        <dbReference type="ARBA" id="ARBA00022842"/>
    </source>
</evidence>
<dbReference type="PROSITE" id="PS51462">
    <property type="entry name" value="NUDIX"/>
    <property type="match status" value="1"/>
</dbReference>
<dbReference type="PANTHER" id="PTHR12992">
    <property type="entry name" value="NUDIX HYDROLASE"/>
    <property type="match status" value="1"/>
</dbReference>
<gene>
    <name evidence="8" type="ORF">UFOPK1826_00825</name>
</gene>
<evidence type="ECO:0000256" key="6">
    <source>
        <dbReference type="ARBA" id="ARBA00023211"/>
    </source>
</evidence>
<evidence type="ECO:0000256" key="4">
    <source>
        <dbReference type="ARBA" id="ARBA00022801"/>
    </source>
</evidence>
<organism evidence="8">
    <name type="scientific">freshwater metagenome</name>
    <dbReference type="NCBI Taxonomy" id="449393"/>
    <lineage>
        <taxon>unclassified sequences</taxon>
        <taxon>metagenomes</taxon>
        <taxon>ecological metagenomes</taxon>
    </lineage>
</organism>
<keyword evidence="5" id="KW-0460">Magnesium</keyword>
<keyword evidence="4" id="KW-0378">Hydrolase</keyword>
<name>A0A6J6GTQ5_9ZZZZ</name>
<dbReference type="InterPro" id="IPR015797">
    <property type="entry name" value="NUDIX_hydrolase-like_dom_sf"/>
</dbReference>
<sequence>MRFGGAQNILRPETARVINENPFAGLNVSAISALNSLEIVSGAIAKFRPDPQLQKPQAMARPSAVLIGLFQSARGVEVILTRRSHQLTNHRGEISFPGGRLDEGETVIAAALRETHEEIGINPSEAKVVAELSAISTVVSNSHIVPIVARFDERPKMQPMNSEVDRVFTVPLNELIRSDTYSQEHWKFPDRELQINFFYLDDETIWGATARMLLQVMKLTLKL</sequence>
<proteinExistence type="predicted"/>
<dbReference type="InterPro" id="IPR045121">
    <property type="entry name" value="CoAse"/>
</dbReference>
<reference evidence="8" key="1">
    <citation type="submission" date="2020-05" db="EMBL/GenBank/DDBJ databases">
        <authorList>
            <person name="Chiriac C."/>
            <person name="Salcher M."/>
            <person name="Ghai R."/>
            <person name="Kavagutti S V."/>
        </authorList>
    </citation>
    <scope>NUCLEOTIDE SEQUENCE</scope>
</reference>
<dbReference type="CDD" id="cd03426">
    <property type="entry name" value="NUDIX_CoAse_Nudt7"/>
    <property type="match status" value="1"/>
</dbReference>
<evidence type="ECO:0000256" key="2">
    <source>
        <dbReference type="ARBA" id="ARBA00001946"/>
    </source>
</evidence>
<evidence type="ECO:0000256" key="1">
    <source>
        <dbReference type="ARBA" id="ARBA00001936"/>
    </source>
</evidence>
<evidence type="ECO:0000256" key="3">
    <source>
        <dbReference type="ARBA" id="ARBA00022723"/>
    </source>
</evidence>
<comment type="cofactor">
    <cofactor evidence="1">
        <name>Mn(2+)</name>
        <dbReference type="ChEBI" id="CHEBI:29035"/>
    </cofactor>
</comment>
<protein>
    <submittedName>
        <fullName evidence="8">Unannotated protein</fullName>
    </submittedName>
</protein>
<dbReference type="PROSITE" id="PS00893">
    <property type="entry name" value="NUDIX_BOX"/>
    <property type="match status" value="1"/>
</dbReference>
<dbReference type="SUPFAM" id="SSF55811">
    <property type="entry name" value="Nudix"/>
    <property type="match status" value="1"/>
</dbReference>
<evidence type="ECO:0000259" key="7">
    <source>
        <dbReference type="PROSITE" id="PS51462"/>
    </source>
</evidence>
<dbReference type="PANTHER" id="PTHR12992:SF11">
    <property type="entry name" value="MITOCHONDRIAL COENZYME A DIPHOSPHATASE NUDT8"/>
    <property type="match status" value="1"/>
</dbReference>
<dbReference type="AlphaFoldDB" id="A0A6J6GTQ5"/>
<dbReference type="EMBL" id="CAEZUN010000093">
    <property type="protein sequence ID" value="CAB4603303.1"/>
    <property type="molecule type" value="Genomic_DNA"/>
</dbReference>
<dbReference type="GO" id="GO:0046872">
    <property type="term" value="F:metal ion binding"/>
    <property type="evidence" value="ECO:0007669"/>
    <property type="project" value="UniProtKB-KW"/>
</dbReference>
<keyword evidence="3" id="KW-0479">Metal-binding</keyword>
<comment type="cofactor">
    <cofactor evidence="2">
        <name>Mg(2+)</name>
        <dbReference type="ChEBI" id="CHEBI:18420"/>
    </cofactor>
</comment>
<dbReference type="Gene3D" id="3.90.79.10">
    <property type="entry name" value="Nucleoside Triphosphate Pyrophosphohydrolase"/>
    <property type="match status" value="1"/>
</dbReference>
<keyword evidence="6" id="KW-0464">Manganese</keyword>